<keyword evidence="3" id="KW-1185">Reference proteome</keyword>
<dbReference type="Proteomes" id="UP001627154">
    <property type="component" value="Unassembled WGS sequence"/>
</dbReference>
<dbReference type="AlphaFoldDB" id="A0ABD2WHI3"/>
<keyword evidence="1" id="KW-0732">Signal</keyword>
<reference evidence="2 3" key="1">
    <citation type="journal article" date="2024" name="bioRxiv">
        <title>A reference genome for Trichogramma kaykai: A tiny desert-dwelling parasitoid wasp with competing sex-ratio distorters.</title>
        <authorList>
            <person name="Culotta J."/>
            <person name="Lindsey A.R."/>
        </authorList>
    </citation>
    <scope>NUCLEOTIDE SEQUENCE [LARGE SCALE GENOMIC DNA]</scope>
    <source>
        <strain evidence="2 3">KSX58</strain>
    </source>
</reference>
<evidence type="ECO:0000256" key="1">
    <source>
        <dbReference type="SAM" id="SignalP"/>
    </source>
</evidence>
<name>A0ABD2WHI3_9HYME</name>
<evidence type="ECO:0000313" key="3">
    <source>
        <dbReference type="Proteomes" id="UP001627154"/>
    </source>
</evidence>
<evidence type="ECO:0000313" key="2">
    <source>
        <dbReference type="EMBL" id="KAL3392498.1"/>
    </source>
</evidence>
<organism evidence="2 3">
    <name type="scientific">Trichogramma kaykai</name>
    <dbReference type="NCBI Taxonomy" id="54128"/>
    <lineage>
        <taxon>Eukaryota</taxon>
        <taxon>Metazoa</taxon>
        <taxon>Ecdysozoa</taxon>
        <taxon>Arthropoda</taxon>
        <taxon>Hexapoda</taxon>
        <taxon>Insecta</taxon>
        <taxon>Pterygota</taxon>
        <taxon>Neoptera</taxon>
        <taxon>Endopterygota</taxon>
        <taxon>Hymenoptera</taxon>
        <taxon>Apocrita</taxon>
        <taxon>Proctotrupomorpha</taxon>
        <taxon>Chalcidoidea</taxon>
        <taxon>Trichogrammatidae</taxon>
        <taxon>Trichogramma</taxon>
    </lineage>
</organism>
<accession>A0ABD2WHI3</accession>
<dbReference type="EMBL" id="JBJJXI010000104">
    <property type="protein sequence ID" value="KAL3392498.1"/>
    <property type="molecule type" value="Genomic_DNA"/>
</dbReference>
<proteinExistence type="predicted"/>
<feature type="chain" id="PRO_5044790444" evidence="1">
    <location>
        <begin position="28"/>
        <end position="197"/>
    </location>
</feature>
<sequence>MVPLLFARDNFNMILKLIFLLFVFAEGVVVDVRQDDDDIPPGKTKLLVDTTASSTASTTTTAKPDSCNCDHHCTPRGDVDRSKKNTTEKEKQIDVRTSGNVQICARNQQKLGLADRTFDSLCHMMCYNTCTKYAVRKATIWDDRELTIVVAQRESYTRWLVLICSDICICTKTTLCLVVTLMQSILTTKLYCQAMKL</sequence>
<gene>
    <name evidence="2" type="ORF">TKK_013020</name>
</gene>
<protein>
    <submittedName>
        <fullName evidence="2">Uncharacterized protein</fullName>
    </submittedName>
</protein>
<feature type="signal peptide" evidence="1">
    <location>
        <begin position="1"/>
        <end position="27"/>
    </location>
</feature>
<comment type="caution">
    <text evidence="2">The sequence shown here is derived from an EMBL/GenBank/DDBJ whole genome shotgun (WGS) entry which is preliminary data.</text>
</comment>